<dbReference type="RefSeq" id="WP_079489732.1">
    <property type="nucleotide sequence ID" value="NZ_FUZT01000002.1"/>
</dbReference>
<dbReference type="PANTHER" id="PTHR33392">
    <property type="entry name" value="POLYISOPRENYL-TEICHOIC ACID--PEPTIDOGLYCAN TEICHOIC ACID TRANSFERASE TAGU"/>
    <property type="match status" value="1"/>
</dbReference>
<gene>
    <name evidence="5" type="ORF">SAMN02194393_00940</name>
</gene>
<feature type="transmembrane region" description="Helical" evidence="3">
    <location>
        <begin position="29"/>
        <end position="49"/>
    </location>
</feature>
<keyword evidence="2" id="KW-0175">Coiled coil</keyword>
<keyword evidence="6" id="KW-1185">Reference proteome</keyword>
<dbReference type="STRING" id="36842.SAMN02194393_00940"/>
<evidence type="ECO:0000256" key="1">
    <source>
        <dbReference type="ARBA" id="ARBA00006068"/>
    </source>
</evidence>
<dbReference type="Gene3D" id="3.40.630.190">
    <property type="entry name" value="LCP protein"/>
    <property type="match status" value="1"/>
</dbReference>
<evidence type="ECO:0000259" key="4">
    <source>
        <dbReference type="Pfam" id="PF03816"/>
    </source>
</evidence>
<sequence length="367" mass="42917">MGKNSSYIKRKTTKNKRKKEGENINNFKTVIYITVLIVIILSISSFNYLNNTEVFKANHIELVDSVEYPPYIDIDVVTSEDIKERIRIDNRMQAKKKRDERNREKEEEKKKEKVEHILLIGIDSRTNDFKYARADTIIIASINENKKQVNLTSIMRDTYVKIPGHKNNRINAAYAFGGGKLLKETINENFNLNIDKYIVINFQGFERVIDILDGIDVNIKKYEVKELNRCLTGLGRSKSYYINQSGVNHLNGMQALAYCRIRKVGKGDYERTERQRKVIKVIIEKIRSMNFSDYPKIIANIYPSVKTNMTSKECLKLIYNYYNISDWIVESMQIPTNECGKPRIINSMWVIDPDLEECIKCIKEFIY</sequence>
<dbReference type="OrthoDB" id="9782542at2"/>
<feature type="domain" description="Cell envelope-related transcriptional attenuator" evidence="4">
    <location>
        <begin position="133"/>
        <end position="287"/>
    </location>
</feature>
<dbReference type="PANTHER" id="PTHR33392:SF6">
    <property type="entry name" value="POLYISOPRENYL-TEICHOIC ACID--PEPTIDOGLYCAN TEICHOIC ACID TRANSFERASE TAGU"/>
    <property type="match status" value="1"/>
</dbReference>
<keyword evidence="3" id="KW-1133">Transmembrane helix</keyword>
<evidence type="ECO:0000256" key="3">
    <source>
        <dbReference type="SAM" id="Phobius"/>
    </source>
</evidence>
<dbReference type="AlphaFoldDB" id="A0A1T5J679"/>
<evidence type="ECO:0000313" key="6">
    <source>
        <dbReference type="Proteomes" id="UP000190285"/>
    </source>
</evidence>
<reference evidence="5 6" key="1">
    <citation type="submission" date="2017-02" db="EMBL/GenBank/DDBJ databases">
        <authorList>
            <person name="Peterson S.W."/>
        </authorList>
    </citation>
    <scope>NUCLEOTIDE SEQUENCE [LARGE SCALE GENOMIC DNA]</scope>
    <source>
        <strain evidence="5 6">M1</strain>
    </source>
</reference>
<organism evidence="5 6">
    <name type="scientific">Maledivibacter halophilus</name>
    <dbReference type="NCBI Taxonomy" id="36842"/>
    <lineage>
        <taxon>Bacteria</taxon>
        <taxon>Bacillati</taxon>
        <taxon>Bacillota</taxon>
        <taxon>Clostridia</taxon>
        <taxon>Peptostreptococcales</taxon>
        <taxon>Caminicellaceae</taxon>
        <taxon>Maledivibacter</taxon>
    </lineage>
</organism>
<proteinExistence type="inferred from homology"/>
<evidence type="ECO:0000313" key="5">
    <source>
        <dbReference type="EMBL" id="SKC46899.1"/>
    </source>
</evidence>
<name>A0A1T5J679_9FIRM</name>
<keyword evidence="3" id="KW-0812">Transmembrane</keyword>
<dbReference type="Pfam" id="PF03816">
    <property type="entry name" value="LytR_cpsA_psr"/>
    <property type="match status" value="1"/>
</dbReference>
<comment type="similarity">
    <text evidence="1">Belongs to the LytR/CpsA/Psr (LCP) family.</text>
</comment>
<dbReference type="NCBIfam" id="TIGR00350">
    <property type="entry name" value="lytR_cpsA_psr"/>
    <property type="match status" value="1"/>
</dbReference>
<dbReference type="Proteomes" id="UP000190285">
    <property type="component" value="Unassembled WGS sequence"/>
</dbReference>
<dbReference type="InterPro" id="IPR004474">
    <property type="entry name" value="LytR_CpsA_psr"/>
</dbReference>
<evidence type="ECO:0000256" key="2">
    <source>
        <dbReference type="SAM" id="Coils"/>
    </source>
</evidence>
<dbReference type="InterPro" id="IPR050922">
    <property type="entry name" value="LytR/CpsA/Psr_CW_biosynth"/>
</dbReference>
<accession>A0A1T5J679</accession>
<dbReference type="EMBL" id="FUZT01000002">
    <property type="protein sequence ID" value="SKC46899.1"/>
    <property type="molecule type" value="Genomic_DNA"/>
</dbReference>
<feature type="coiled-coil region" evidence="2">
    <location>
        <begin position="89"/>
        <end position="116"/>
    </location>
</feature>
<keyword evidence="3" id="KW-0472">Membrane</keyword>
<protein>
    <submittedName>
        <fullName evidence="5">Transcriptional attenuator, LytR family</fullName>
    </submittedName>
</protein>